<feature type="signal peptide" evidence="9">
    <location>
        <begin position="1"/>
        <end position="18"/>
    </location>
</feature>
<dbReference type="GO" id="GO:0006108">
    <property type="term" value="P:malate metabolic process"/>
    <property type="evidence" value="ECO:0007669"/>
    <property type="project" value="TreeGrafter"/>
</dbReference>
<keyword evidence="9" id="KW-0732">Signal</keyword>
<feature type="active site" description="Proton donor" evidence="4">
    <location>
        <position position="134"/>
    </location>
</feature>
<organism evidence="12 13">
    <name type="scientific">Triparma laevis f. longispina</name>
    <dbReference type="NCBI Taxonomy" id="1714387"/>
    <lineage>
        <taxon>Eukaryota</taxon>
        <taxon>Sar</taxon>
        <taxon>Stramenopiles</taxon>
        <taxon>Ochrophyta</taxon>
        <taxon>Bolidophyceae</taxon>
        <taxon>Parmales</taxon>
        <taxon>Triparmaceae</taxon>
        <taxon>Triparma</taxon>
    </lineage>
</organism>
<dbReference type="InterPro" id="IPR037062">
    <property type="entry name" value="Malic_N_dom_sf"/>
</dbReference>
<dbReference type="Pfam" id="PF03949">
    <property type="entry name" value="Malic_M"/>
    <property type="match status" value="1"/>
</dbReference>
<feature type="chain" id="PRO_5040968332" description="Malic enzyme" evidence="9">
    <location>
        <begin position="19"/>
        <end position="593"/>
    </location>
</feature>
<dbReference type="SUPFAM" id="SSF51735">
    <property type="entry name" value="NAD(P)-binding Rossmann-fold domains"/>
    <property type="match status" value="1"/>
</dbReference>
<dbReference type="GO" id="GO:0046872">
    <property type="term" value="F:metal ion binding"/>
    <property type="evidence" value="ECO:0007669"/>
    <property type="project" value="UniProtKB-KW"/>
</dbReference>
<comment type="cofactor">
    <cofactor evidence="6">
        <name>Mg(2+)</name>
        <dbReference type="ChEBI" id="CHEBI:18420"/>
    </cofactor>
    <cofactor evidence="6">
        <name>Mn(2+)</name>
        <dbReference type="ChEBI" id="CHEBI:29035"/>
    </cofactor>
    <text evidence="6">Divalent metal cations. Prefers magnesium or manganese.</text>
</comment>
<feature type="domain" description="Malic enzyme NAD-binding" evidence="10">
    <location>
        <begin position="312"/>
        <end position="567"/>
    </location>
</feature>
<dbReference type="Gene3D" id="3.40.50.720">
    <property type="entry name" value="NAD(P)-binding Rossmann-like Domain"/>
    <property type="match status" value="1"/>
</dbReference>
<feature type="domain" description="Malic enzyme N-terminal" evidence="11">
    <location>
        <begin position="111"/>
        <end position="302"/>
    </location>
</feature>
<dbReference type="InterPro" id="IPR001891">
    <property type="entry name" value="Malic_OxRdtase"/>
</dbReference>
<evidence type="ECO:0000256" key="8">
    <source>
        <dbReference type="SAM" id="MobiDB-lite"/>
    </source>
</evidence>
<evidence type="ECO:0000259" key="10">
    <source>
        <dbReference type="SMART" id="SM00919"/>
    </source>
</evidence>
<comment type="similarity">
    <text evidence="2 7">Belongs to the malic enzymes family.</text>
</comment>
<dbReference type="SMART" id="SM00919">
    <property type="entry name" value="Malic_M"/>
    <property type="match status" value="1"/>
</dbReference>
<comment type="cofactor">
    <cofactor evidence="1">
        <name>Mn(2+)</name>
        <dbReference type="ChEBI" id="CHEBI:29035"/>
    </cofactor>
</comment>
<name>A0A9W7FPJ6_9STRA</name>
<keyword evidence="13" id="KW-1185">Reference proteome</keyword>
<dbReference type="InterPro" id="IPR012301">
    <property type="entry name" value="Malic_N_dom"/>
</dbReference>
<feature type="binding site" evidence="5">
    <location>
        <position position="196"/>
    </location>
    <ligand>
        <name>(S)-malate</name>
        <dbReference type="ChEBI" id="CHEBI:15589"/>
    </ligand>
</feature>
<evidence type="ECO:0000256" key="3">
    <source>
        <dbReference type="ARBA" id="ARBA00022723"/>
    </source>
</evidence>
<evidence type="ECO:0000313" key="13">
    <source>
        <dbReference type="Proteomes" id="UP001165122"/>
    </source>
</evidence>
<accession>A0A9W7FPJ6</accession>
<dbReference type="Gene3D" id="3.40.50.10380">
    <property type="entry name" value="Malic enzyme, N-terminal domain"/>
    <property type="match status" value="1"/>
</dbReference>
<evidence type="ECO:0000256" key="2">
    <source>
        <dbReference type="ARBA" id="ARBA00008785"/>
    </source>
</evidence>
<dbReference type="PIRSF" id="PIRSF000106">
    <property type="entry name" value="ME"/>
    <property type="match status" value="1"/>
</dbReference>
<dbReference type="InterPro" id="IPR046346">
    <property type="entry name" value="Aminoacid_DH-like_N_sf"/>
</dbReference>
<dbReference type="CDD" id="cd05312">
    <property type="entry name" value="NAD_bind_1_malic_enz"/>
    <property type="match status" value="1"/>
</dbReference>
<feature type="binding site" evidence="5">
    <location>
        <position position="498"/>
    </location>
    <ligand>
        <name>(S)-malate</name>
        <dbReference type="ChEBI" id="CHEBI:15589"/>
    </ligand>
</feature>
<dbReference type="InterPro" id="IPR012302">
    <property type="entry name" value="Malic_NAD-bd"/>
</dbReference>
<feature type="active site" description="Proton acceptor" evidence="4">
    <location>
        <position position="214"/>
    </location>
</feature>
<dbReference type="GO" id="GO:0051287">
    <property type="term" value="F:NAD binding"/>
    <property type="evidence" value="ECO:0007669"/>
    <property type="project" value="InterPro"/>
</dbReference>
<dbReference type="PANTHER" id="PTHR23406:SF90">
    <property type="entry name" value="MALIC ENZYME-RELATED"/>
    <property type="match status" value="1"/>
</dbReference>
<dbReference type="Proteomes" id="UP001165122">
    <property type="component" value="Unassembled WGS sequence"/>
</dbReference>
<dbReference type="OrthoDB" id="5365701at2759"/>
<evidence type="ECO:0000256" key="7">
    <source>
        <dbReference type="RuleBase" id="RU003426"/>
    </source>
</evidence>
<gene>
    <name evidence="12" type="ORF">TrLO_g12092</name>
</gene>
<dbReference type="SUPFAM" id="SSF53223">
    <property type="entry name" value="Aminoacid dehydrogenase-like, N-terminal domain"/>
    <property type="match status" value="1"/>
</dbReference>
<dbReference type="Pfam" id="PF00390">
    <property type="entry name" value="malic"/>
    <property type="match status" value="1"/>
</dbReference>
<evidence type="ECO:0000256" key="4">
    <source>
        <dbReference type="PIRSR" id="PIRSR000106-1"/>
    </source>
</evidence>
<feature type="region of interest" description="Disordered" evidence="8">
    <location>
        <begin position="39"/>
        <end position="62"/>
    </location>
</feature>
<dbReference type="NCBIfam" id="NF010052">
    <property type="entry name" value="PRK13529.1"/>
    <property type="match status" value="1"/>
</dbReference>
<evidence type="ECO:0000259" key="11">
    <source>
        <dbReference type="SMART" id="SM01274"/>
    </source>
</evidence>
<dbReference type="InterPro" id="IPR015884">
    <property type="entry name" value="Malic_enzyme_CS"/>
</dbReference>
<evidence type="ECO:0000256" key="1">
    <source>
        <dbReference type="ARBA" id="ARBA00001936"/>
    </source>
</evidence>
<dbReference type="FunFam" id="3.40.50.720:FF:000182">
    <property type="entry name" value="NAD-dependent malic enzyme"/>
    <property type="match status" value="1"/>
</dbReference>
<feature type="binding site" evidence="5">
    <location>
        <position position="454"/>
    </location>
    <ligand>
        <name>(S)-malate</name>
        <dbReference type="ChEBI" id="CHEBI:15589"/>
    </ligand>
</feature>
<feature type="binding site" evidence="6">
    <location>
        <position position="288"/>
    </location>
    <ligand>
        <name>a divalent metal cation</name>
        <dbReference type="ChEBI" id="CHEBI:60240"/>
    </ligand>
</feature>
<evidence type="ECO:0000256" key="9">
    <source>
        <dbReference type="SAM" id="SignalP"/>
    </source>
</evidence>
<feature type="binding site" evidence="6">
    <location>
        <position position="287"/>
    </location>
    <ligand>
        <name>a divalent metal cation</name>
        <dbReference type="ChEBI" id="CHEBI:60240"/>
    </ligand>
</feature>
<proteinExistence type="inferred from homology"/>
<dbReference type="PROSITE" id="PS00331">
    <property type="entry name" value="MALIC_ENZYMES"/>
    <property type="match status" value="1"/>
</dbReference>
<keyword evidence="3 6" id="KW-0479">Metal-binding</keyword>
<feature type="binding site" evidence="6">
    <location>
        <position position="311"/>
    </location>
    <ligand>
        <name>a divalent metal cation</name>
        <dbReference type="ChEBI" id="CHEBI:60240"/>
    </ligand>
</feature>
<evidence type="ECO:0000313" key="12">
    <source>
        <dbReference type="EMBL" id="GMI15869.1"/>
    </source>
</evidence>
<protein>
    <recommendedName>
        <fullName evidence="7">Malic enzyme</fullName>
    </recommendedName>
</protein>
<dbReference type="AlphaFoldDB" id="A0A9W7FPJ6"/>
<reference evidence="13" key="1">
    <citation type="journal article" date="2023" name="Commun. Biol.">
        <title>Genome analysis of Parmales, the sister group of diatoms, reveals the evolutionary specialization of diatoms from phago-mixotrophs to photoautotrophs.</title>
        <authorList>
            <person name="Ban H."/>
            <person name="Sato S."/>
            <person name="Yoshikawa S."/>
            <person name="Yamada K."/>
            <person name="Nakamura Y."/>
            <person name="Ichinomiya M."/>
            <person name="Sato N."/>
            <person name="Blanc-Mathieu R."/>
            <person name="Endo H."/>
            <person name="Kuwata A."/>
            <person name="Ogata H."/>
        </authorList>
    </citation>
    <scope>NUCLEOTIDE SEQUENCE [LARGE SCALE GENOMIC DNA]</scope>
    <source>
        <strain evidence="13">NIES 3700</strain>
    </source>
</reference>
<evidence type="ECO:0000256" key="5">
    <source>
        <dbReference type="PIRSR" id="PIRSR000106-2"/>
    </source>
</evidence>
<feature type="compositionally biased region" description="Low complexity" evidence="8">
    <location>
        <begin position="43"/>
        <end position="54"/>
    </location>
</feature>
<sequence>MKLFTALTLLISLSSTSSFVPPTTSPSRSLFGLPSPLSSTRFDNSSPSAPPNSDARVKGEVPPMGNVIEPEVQVETAWRRAETILKAIEKASPNEKSDLELTLYQTLQTLSFTSPSTFYSLITLHLPILMPYVYTPVVGAACVNWYEVAGHAGINTGLYVDGFNSNKQSIITQLKDYKQTKSAGGVDAIVVTDGERILGLGDLGANGMGIPCGKLHLYTACGGVDPGKCLPVTLDCGCNVEEIREKETYAGVKSKRTLTTEQFDKLVENFMEASMEVFGREVLIQFEDFGNGNAFRVLEDWQPKSTCFNDDIQGTASVVLGGLISSLRLTEEVTSLKEHKFVFLGAGEAGVGIANLIAYAIRAETGCSDEESYKNIHLVDSKGLVSKSRTSELAHHKLPYAHDVGEATTLEEAVELLNPTAIIGVSAQPQTFTENVIKHMTKNHKNPIVFALSNPTSKAECTAEQAYKWSSGNCVFASGSPFAPVEINGVTKIPGQGNNAYVFPGIGLGALTAGSESISDNDMYIAAKSLSETVAQDRLDAGCLYPPLSDIRDVSKKIATDIATKAWEDGIARHPKPADVRKAVEDRMWSPFD</sequence>
<dbReference type="SMART" id="SM01274">
    <property type="entry name" value="malic"/>
    <property type="match status" value="1"/>
</dbReference>
<comment type="caution">
    <text evidence="12">The sequence shown here is derived from an EMBL/GenBank/DDBJ whole genome shotgun (WGS) entry which is preliminary data.</text>
</comment>
<dbReference type="GO" id="GO:0004473">
    <property type="term" value="F:malate dehydrogenase (decarboxylating) (NADP+) activity"/>
    <property type="evidence" value="ECO:0007669"/>
    <property type="project" value="TreeGrafter"/>
</dbReference>
<dbReference type="PRINTS" id="PR00072">
    <property type="entry name" value="MALOXRDTASE"/>
</dbReference>
<dbReference type="EMBL" id="BRXW01000239">
    <property type="protein sequence ID" value="GMI15869.1"/>
    <property type="molecule type" value="Genomic_DNA"/>
</dbReference>
<dbReference type="InterPro" id="IPR036291">
    <property type="entry name" value="NAD(P)-bd_dom_sf"/>
</dbReference>
<evidence type="ECO:0000256" key="6">
    <source>
        <dbReference type="PIRSR" id="PIRSR000106-3"/>
    </source>
</evidence>
<keyword evidence="7" id="KW-0560">Oxidoreductase</keyword>
<dbReference type="PANTHER" id="PTHR23406">
    <property type="entry name" value="MALIC ENZYME-RELATED"/>
    <property type="match status" value="1"/>
</dbReference>